<accession>A0A261Y687</accession>
<reference evidence="3 4" key="1">
    <citation type="journal article" date="2017" name="Mycologia">
        <title>Bifiguratus adelaidae, gen. et sp. nov., a new member of Mucoromycotina in endophytic and soil-dwelling habitats.</title>
        <authorList>
            <person name="Torres-Cruz T.J."/>
            <person name="Billingsley Tobias T.L."/>
            <person name="Almatruk M."/>
            <person name="Hesse C."/>
            <person name="Kuske C.R."/>
            <person name="Desiro A."/>
            <person name="Benucci G.M."/>
            <person name="Bonito G."/>
            <person name="Stajich J.E."/>
            <person name="Dunlap C."/>
            <person name="Arnold A.E."/>
            <person name="Porras-Alfaro A."/>
        </authorList>
    </citation>
    <scope>NUCLEOTIDE SEQUENCE [LARGE SCALE GENOMIC DNA]</scope>
    <source>
        <strain evidence="3 4">AZ0501</strain>
    </source>
</reference>
<feature type="compositionally biased region" description="Basic residues" evidence="1">
    <location>
        <begin position="506"/>
        <end position="515"/>
    </location>
</feature>
<organism evidence="3 4">
    <name type="scientific">Bifiguratus adelaidae</name>
    <dbReference type="NCBI Taxonomy" id="1938954"/>
    <lineage>
        <taxon>Eukaryota</taxon>
        <taxon>Fungi</taxon>
        <taxon>Fungi incertae sedis</taxon>
        <taxon>Mucoromycota</taxon>
        <taxon>Mucoromycotina</taxon>
        <taxon>Endogonomycetes</taxon>
        <taxon>Endogonales</taxon>
        <taxon>Endogonales incertae sedis</taxon>
        <taxon>Bifiguratus</taxon>
    </lineage>
</organism>
<feature type="compositionally biased region" description="Polar residues" evidence="1">
    <location>
        <begin position="9"/>
        <end position="18"/>
    </location>
</feature>
<dbReference type="InterPro" id="IPR029058">
    <property type="entry name" value="AB_hydrolase_fold"/>
</dbReference>
<evidence type="ECO:0000313" key="3">
    <source>
        <dbReference type="EMBL" id="OZJ06103.1"/>
    </source>
</evidence>
<protein>
    <recommendedName>
        <fullName evidence="2">DDHD domain-containing protein</fullName>
    </recommendedName>
</protein>
<evidence type="ECO:0000256" key="1">
    <source>
        <dbReference type="SAM" id="MobiDB-lite"/>
    </source>
</evidence>
<dbReference type="InterPro" id="IPR004177">
    <property type="entry name" value="DDHD_dom"/>
</dbReference>
<dbReference type="SMART" id="SM01127">
    <property type="entry name" value="DDHD"/>
    <property type="match status" value="1"/>
</dbReference>
<dbReference type="InterPro" id="IPR058055">
    <property type="entry name" value="PA-PLA1"/>
</dbReference>
<dbReference type="PANTHER" id="PTHR23509">
    <property type="entry name" value="PA-PL1 PHOSPHOLIPASE FAMILY"/>
    <property type="match status" value="1"/>
</dbReference>
<feature type="compositionally biased region" description="Acidic residues" evidence="1">
    <location>
        <begin position="596"/>
        <end position="606"/>
    </location>
</feature>
<dbReference type="EMBL" id="MVBO01000006">
    <property type="protein sequence ID" value="OZJ06103.1"/>
    <property type="molecule type" value="Genomic_DNA"/>
</dbReference>
<name>A0A261Y687_9FUNG</name>
<feature type="region of interest" description="Disordered" evidence="1">
    <location>
        <begin position="403"/>
        <end position="439"/>
    </location>
</feature>
<feature type="domain" description="DDHD" evidence="2">
    <location>
        <begin position="213"/>
        <end position="664"/>
    </location>
</feature>
<comment type="caution">
    <text evidence="3">The sequence shown here is derived from an EMBL/GenBank/DDBJ whole genome shotgun (WGS) entry which is preliminary data.</text>
</comment>
<dbReference type="GO" id="GO:0046872">
    <property type="term" value="F:metal ion binding"/>
    <property type="evidence" value="ECO:0007669"/>
    <property type="project" value="InterPro"/>
</dbReference>
<gene>
    <name evidence="3" type="ORF">BZG36_00987</name>
</gene>
<dbReference type="PROSITE" id="PS51043">
    <property type="entry name" value="DDHD"/>
    <property type="match status" value="1"/>
</dbReference>
<feature type="compositionally biased region" description="Basic and acidic residues" evidence="1">
    <location>
        <begin position="24"/>
        <end position="34"/>
    </location>
</feature>
<evidence type="ECO:0000259" key="2">
    <source>
        <dbReference type="PROSITE" id="PS51043"/>
    </source>
</evidence>
<feature type="compositionally biased region" description="Basic and acidic residues" evidence="1">
    <location>
        <begin position="428"/>
        <end position="439"/>
    </location>
</feature>
<feature type="region of interest" description="Disordered" evidence="1">
    <location>
        <begin position="317"/>
        <end position="341"/>
    </location>
</feature>
<sequence>MFSEATVIPSVSPSTESELLTPPDRQKRKDKEGELSSDIEVSEDAQALQDQAIDHLQTEQYGHFYEHMEEIRETTRQVLQAKMPERSMRIELIPIEYHKALHALTDQDMQKITLKSIPTIRLIENDYLADAMYYMTKARGQWVVEHVTQLFNSSYTHFMEQHPDFKGRVAIFGYSLGGIVTWDMLSNQRPLTDELTEDEKDNYAQVDFKIPKLVFRPDFFFALGSPISAILVFRNQSPLLYHPPTDVYFENIFHPFDPLGYRFEPLCFDDYIEEPAVLVDKCLPIMGMSMSMPGFGIPSFMSGVGFFSGFFGTSKQEQQDVEEEPPEQKTPHERKASESYLGAAREKMMAVVRYLGGSRSDASEQARKDEERIRCLRLLTSKSPDQIVVRRRSESDLEQVLRSVGVGASDHPDSTSASSRSATPPPEPKQEETDDQRQVRLKRAEWQERYANEMKRGFLTSGLVTSLRFDDERSDEQFDYFSVPTASSPSKGVHKVEMLDNDGRPKRPAQTRRRSRDLFQDFRREMGGDDDRQKRQGRRQSVEISPELPPKRHSHHDVLSDLNKELAKPGRAFYSQSAGPQGEAVVAGEASVPGEGDQEPNTEAEAEQSKPQKSLPLPYRIDFVLQPESFMDMIANEYLVGFRAHFSYWTNKDLIWHILRRMEDISRHDPHHASVPHSDIVDQGERRAAKESMQVGVGLLAANW</sequence>
<dbReference type="AlphaFoldDB" id="A0A261Y687"/>
<dbReference type="GO" id="GO:0005737">
    <property type="term" value="C:cytoplasm"/>
    <property type="evidence" value="ECO:0007669"/>
    <property type="project" value="TreeGrafter"/>
</dbReference>
<proteinExistence type="predicted"/>
<dbReference type="OrthoDB" id="431378at2759"/>
<feature type="compositionally biased region" description="Basic and acidic residues" evidence="1">
    <location>
        <begin position="494"/>
        <end position="505"/>
    </location>
</feature>
<dbReference type="PANTHER" id="PTHR23509:SF10">
    <property type="entry name" value="LD21067P"/>
    <property type="match status" value="1"/>
</dbReference>
<feature type="compositionally biased region" description="Basic and acidic residues" evidence="1">
    <location>
        <begin position="516"/>
        <end position="534"/>
    </location>
</feature>
<feature type="compositionally biased region" description="Basic and acidic residues" evidence="1">
    <location>
        <begin position="326"/>
        <end position="337"/>
    </location>
</feature>
<dbReference type="Proteomes" id="UP000242875">
    <property type="component" value="Unassembled WGS sequence"/>
</dbReference>
<dbReference type="SUPFAM" id="SSF53474">
    <property type="entry name" value="alpha/beta-Hydrolases"/>
    <property type="match status" value="1"/>
</dbReference>
<keyword evidence="4" id="KW-1185">Reference proteome</keyword>
<feature type="region of interest" description="Disordered" evidence="1">
    <location>
        <begin position="482"/>
        <end position="558"/>
    </location>
</feature>
<evidence type="ECO:0000313" key="4">
    <source>
        <dbReference type="Proteomes" id="UP000242875"/>
    </source>
</evidence>
<feature type="region of interest" description="Disordered" evidence="1">
    <location>
        <begin position="573"/>
        <end position="613"/>
    </location>
</feature>
<feature type="region of interest" description="Disordered" evidence="1">
    <location>
        <begin position="1"/>
        <end position="39"/>
    </location>
</feature>
<dbReference type="Pfam" id="PF02862">
    <property type="entry name" value="DDHD"/>
    <property type="match status" value="2"/>
</dbReference>
<dbReference type="GO" id="GO:0004620">
    <property type="term" value="F:phospholipase activity"/>
    <property type="evidence" value="ECO:0007669"/>
    <property type="project" value="TreeGrafter"/>
</dbReference>